<dbReference type="PANTHER" id="PTHR10799">
    <property type="entry name" value="SNF2/RAD54 HELICASE FAMILY"/>
    <property type="match status" value="1"/>
</dbReference>
<dbReference type="InterPro" id="IPR014001">
    <property type="entry name" value="Helicase_ATP-bd"/>
</dbReference>
<keyword evidence="1" id="KW-0547">Nucleotide-binding</keyword>
<evidence type="ECO:0000313" key="5">
    <source>
        <dbReference type="Proteomes" id="UP000194127"/>
    </source>
</evidence>
<dbReference type="InterPro" id="IPR000330">
    <property type="entry name" value="SNF2_N"/>
</dbReference>
<evidence type="ECO:0000256" key="2">
    <source>
        <dbReference type="ARBA" id="ARBA00022840"/>
    </source>
</evidence>
<keyword evidence="5" id="KW-1185">Reference proteome</keyword>
<gene>
    <name evidence="4" type="ORF">POSPLADRAFT_1163264</name>
</gene>
<accession>A0A1X6MHT3</accession>
<evidence type="ECO:0000256" key="1">
    <source>
        <dbReference type="ARBA" id="ARBA00022741"/>
    </source>
</evidence>
<dbReference type="OrthoDB" id="2757769at2759"/>
<reference evidence="4 5" key="1">
    <citation type="submission" date="2017-04" db="EMBL/GenBank/DDBJ databases">
        <title>Genome Sequence of the Model Brown-Rot Fungus Postia placenta SB12.</title>
        <authorList>
            <consortium name="DOE Joint Genome Institute"/>
            <person name="Gaskell J."/>
            <person name="Kersten P."/>
            <person name="Larrondo L.F."/>
            <person name="Canessa P."/>
            <person name="Martinez D."/>
            <person name="Hibbett D."/>
            <person name="Schmoll M."/>
            <person name="Kubicek C.P."/>
            <person name="Martinez A.T."/>
            <person name="Yadav J."/>
            <person name="Master E."/>
            <person name="Magnuson J.K."/>
            <person name="James T."/>
            <person name="Yaver D."/>
            <person name="Berka R."/>
            <person name="Labutti K."/>
            <person name="Lipzen A."/>
            <person name="Aerts A."/>
            <person name="Barry K."/>
            <person name="Henrissat B."/>
            <person name="Blanchette R."/>
            <person name="Grigoriev I."/>
            <person name="Cullen D."/>
        </authorList>
    </citation>
    <scope>NUCLEOTIDE SEQUENCE [LARGE SCALE GENOMIC DNA]</scope>
    <source>
        <strain evidence="4 5">MAD-698-R-SB12</strain>
    </source>
</reference>
<dbReference type="EMBL" id="KZ110970">
    <property type="protein sequence ID" value="OSX55772.1"/>
    <property type="molecule type" value="Genomic_DNA"/>
</dbReference>
<organism evidence="4 5">
    <name type="scientific">Postia placenta MAD-698-R-SB12</name>
    <dbReference type="NCBI Taxonomy" id="670580"/>
    <lineage>
        <taxon>Eukaryota</taxon>
        <taxon>Fungi</taxon>
        <taxon>Dikarya</taxon>
        <taxon>Basidiomycota</taxon>
        <taxon>Agaricomycotina</taxon>
        <taxon>Agaricomycetes</taxon>
        <taxon>Polyporales</taxon>
        <taxon>Adustoporiaceae</taxon>
        <taxon>Rhodonia</taxon>
    </lineage>
</organism>
<dbReference type="GeneID" id="36332724"/>
<evidence type="ECO:0000313" key="4">
    <source>
        <dbReference type="EMBL" id="OSX55772.1"/>
    </source>
</evidence>
<feature type="domain" description="Helicase ATP-binding" evidence="3">
    <location>
        <begin position="210"/>
        <end position="434"/>
    </location>
</feature>
<dbReference type="InterPro" id="IPR038718">
    <property type="entry name" value="SNF2-like_sf"/>
</dbReference>
<dbReference type="Proteomes" id="UP000194127">
    <property type="component" value="Unassembled WGS sequence"/>
</dbReference>
<evidence type="ECO:0000259" key="3">
    <source>
        <dbReference type="PROSITE" id="PS51192"/>
    </source>
</evidence>
<name>A0A1X6MHT3_9APHY</name>
<proteinExistence type="predicted"/>
<dbReference type="SMART" id="SM00487">
    <property type="entry name" value="DEXDc"/>
    <property type="match status" value="1"/>
</dbReference>
<dbReference type="Gene3D" id="3.40.50.10810">
    <property type="entry name" value="Tandem AAA-ATPase domain"/>
    <property type="match status" value="1"/>
</dbReference>
<dbReference type="AlphaFoldDB" id="A0A1X6MHT3"/>
<dbReference type="GO" id="GO:0005524">
    <property type="term" value="F:ATP binding"/>
    <property type="evidence" value="ECO:0007669"/>
    <property type="project" value="InterPro"/>
</dbReference>
<keyword evidence="2" id="KW-0067">ATP-binding</keyword>
<sequence length="434" mass="49341">MVVSRQKAQLASKLDAVHTRWFELSANEENVTVFRLTQFFQTVTRVLELTEALSDKTAEAEMNVLKSDLQSMLNLISSGPDSSGETKPLPKSIRTALLKLASQPQVESVRAQIMAIINEEQPEVVALDFESLPEGTWKEGTEEYATLTLDKAWEHLGLGSIKRIPGFAEKLDLNDTYDPWSIEGLEVLRSEEAVPLELKWHQVIGVIKLVDNLLAGKPVLLMDEVGIGKTMQAVAFCLYYDYMRQYFDEHGHFPGKWRDVKYKGGESNLPDLPMVICMPAALHPQWQTEIRRYVQQGWVDLLPYTGTHKSRSKWWDDVYAKSHHSPSRRIILATHTAMSSDSEVAFRLADKKMRDARKHGDVREKGRYRASTLYGHKFGVFALDESHVVRTLNTIYTAARQLRIQSETMVALTATPVMTKATVSRHFGFRYLND</sequence>
<dbReference type="SUPFAM" id="SSF52540">
    <property type="entry name" value="P-loop containing nucleoside triphosphate hydrolases"/>
    <property type="match status" value="1"/>
</dbReference>
<dbReference type="InterPro" id="IPR027417">
    <property type="entry name" value="P-loop_NTPase"/>
</dbReference>
<dbReference type="Pfam" id="PF00176">
    <property type="entry name" value="SNF2-rel_dom"/>
    <property type="match status" value="1"/>
</dbReference>
<protein>
    <recommendedName>
        <fullName evidence="3">Helicase ATP-binding domain-containing protein</fullName>
    </recommendedName>
</protein>
<dbReference type="PROSITE" id="PS51192">
    <property type="entry name" value="HELICASE_ATP_BIND_1"/>
    <property type="match status" value="1"/>
</dbReference>
<dbReference type="RefSeq" id="XP_024332566.1">
    <property type="nucleotide sequence ID" value="XM_024487775.1"/>
</dbReference>
<dbReference type="STRING" id="670580.A0A1X6MHT3"/>